<sequence length="108" mass="12728">MSRQQQVASQLEMRTGIRFLWAKRCNCTDFYRQFHEVYGKVAMSRETIAKWCNMIENERTHIDDSEHEGRASTATNSEITARVNECILANRRITTDKISHERYQKEGN</sequence>
<gene>
    <name evidence="2" type="primary">AVEN_76936_1</name>
    <name evidence="2" type="ORF">NPIL_110251</name>
</gene>
<dbReference type="PANTHER" id="PTHR46060:SF1">
    <property type="entry name" value="MARINER MOS1 TRANSPOSASE-LIKE PROTEIN"/>
    <property type="match status" value="1"/>
</dbReference>
<dbReference type="AlphaFoldDB" id="A0A8X6Q7U1"/>
<evidence type="ECO:0000259" key="1">
    <source>
        <dbReference type="Pfam" id="PF17906"/>
    </source>
</evidence>
<protein>
    <submittedName>
        <fullName evidence="2">HTH_48 domain-containing protein</fullName>
    </submittedName>
</protein>
<dbReference type="Pfam" id="PF17906">
    <property type="entry name" value="HTH_48"/>
    <property type="match status" value="1"/>
</dbReference>
<keyword evidence="3" id="KW-1185">Reference proteome</keyword>
<dbReference type="PANTHER" id="PTHR46060">
    <property type="entry name" value="MARINER MOS1 TRANSPOSASE-LIKE PROTEIN"/>
    <property type="match status" value="1"/>
</dbReference>
<accession>A0A8X6Q7U1</accession>
<feature type="domain" description="Mos1 transposase HTH" evidence="1">
    <location>
        <begin position="14"/>
        <end position="51"/>
    </location>
</feature>
<dbReference type="EMBL" id="BMAW01078266">
    <property type="protein sequence ID" value="GFU10277.1"/>
    <property type="molecule type" value="Genomic_DNA"/>
</dbReference>
<evidence type="ECO:0000313" key="2">
    <source>
        <dbReference type="EMBL" id="GFU10277.1"/>
    </source>
</evidence>
<dbReference type="Proteomes" id="UP000887013">
    <property type="component" value="Unassembled WGS sequence"/>
</dbReference>
<dbReference type="InterPro" id="IPR041426">
    <property type="entry name" value="Mos1_HTH"/>
</dbReference>
<evidence type="ECO:0000313" key="3">
    <source>
        <dbReference type="Proteomes" id="UP000887013"/>
    </source>
</evidence>
<organism evidence="2 3">
    <name type="scientific">Nephila pilipes</name>
    <name type="common">Giant wood spider</name>
    <name type="synonym">Nephila maculata</name>
    <dbReference type="NCBI Taxonomy" id="299642"/>
    <lineage>
        <taxon>Eukaryota</taxon>
        <taxon>Metazoa</taxon>
        <taxon>Ecdysozoa</taxon>
        <taxon>Arthropoda</taxon>
        <taxon>Chelicerata</taxon>
        <taxon>Arachnida</taxon>
        <taxon>Araneae</taxon>
        <taxon>Araneomorphae</taxon>
        <taxon>Entelegynae</taxon>
        <taxon>Araneoidea</taxon>
        <taxon>Nephilidae</taxon>
        <taxon>Nephila</taxon>
    </lineage>
</organism>
<reference evidence="2" key="1">
    <citation type="submission" date="2020-08" db="EMBL/GenBank/DDBJ databases">
        <title>Multicomponent nature underlies the extraordinary mechanical properties of spider dragline silk.</title>
        <authorList>
            <person name="Kono N."/>
            <person name="Nakamura H."/>
            <person name="Mori M."/>
            <person name="Yoshida Y."/>
            <person name="Ohtoshi R."/>
            <person name="Malay A.D."/>
            <person name="Moran D.A.P."/>
            <person name="Tomita M."/>
            <person name="Numata K."/>
            <person name="Arakawa K."/>
        </authorList>
    </citation>
    <scope>NUCLEOTIDE SEQUENCE</scope>
</reference>
<name>A0A8X6Q7U1_NEPPI</name>
<proteinExistence type="predicted"/>
<comment type="caution">
    <text evidence="2">The sequence shown here is derived from an EMBL/GenBank/DDBJ whole genome shotgun (WGS) entry which is preliminary data.</text>
</comment>
<dbReference type="InterPro" id="IPR052709">
    <property type="entry name" value="Transposase-MT_Hybrid"/>
</dbReference>
<dbReference type="OrthoDB" id="6416405at2759"/>